<dbReference type="Proteomes" id="UP001165190">
    <property type="component" value="Unassembled WGS sequence"/>
</dbReference>
<evidence type="ECO:0000259" key="1">
    <source>
        <dbReference type="Pfam" id="PF13976"/>
    </source>
</evidence>
<accession>A0A9W7IX42</accession>
<dbReference type="Pfam" id="PF13976">
    <property type="entry name" value="gag_pre-integrs"/>
    <property type="match status" value="1"/>
</dbReference>
<feature type="domain" description="GAG-pre-integrase" evidence="1">
    <location>
        <begin position="24"/>
        <end position="66"/>
    </location>
</feature>
<dbReference type="AlphaFoldDB" id="A0A9W7IX42"/>
<keyword evidence="3" id="KW-1185">Reference proteome</keyword>
<protein>
    <recommendedName>
        <fullName evidence="1">GAG-pre-integrase domain-containing protein</fullName>
    </recommendedName>
</protein>
<dbReference type="OrthoDB" id="997963at2759"/>
<dbReference type="EMBL" id="BSYR01000037">
    <property type="protein sequence ID" value="GMJ03540.1"/>
    <property type="molecule type" value="Genomic_DNA"/>
</dbReference>
<comment type="caution">
    <text evidence="2">The sequence shown here is derived from an EMBL/GenBank/DDBJ whole genome shotgun (WGS) entry which is preliminary data.</text>
</comment>
<proteinExistence type="predicted"/>
<name>A0A9W7IX42_HIBTR</name>
<dbReference type="InterPro" id="IPR025724">
    <property type="entry name" value="GAG-pre-integrase_dom"/>
</dbReference>
<gene>
    <name evidence="2" type="ORF">HRI_004023200</name>
</gene>
<organism evidence="2 3">
    <name type="scientific">Hibiscus trionum</name>
    <name type="common">Flower of an hour</name>
    <dbReference type="NCBI Taxonomy" id="183268"/>
    <lineage>
        <taxon>Eukaryota</taxon>
        <taxon>Viridiplantae</taxon>
        <taxon>Streptophyta</taxon>
        <taxon>Embryophyta</taxon>
        <taxon>Tracheophyta</taxon>
        <taxon>Spermatophyta</taxon>
        <taxon>Magnoliopsida</taxon>
        <taxon>eudicotyledons</taxon>
        <taxon>Gunneridae</taxon>
        <taxon>Pentapetalae</taxon>
        <taxon>rosids</taxon>
        <taxon>malvids</taxon>
        <taxon>Malvales</taxon>
        <taxon>Malvaceae</taxon>
        <taxon>Malvoideae</taxon>
        <taxon>Hibiscus</taxon>
    </lineage>
</organism>
<sequence>MKGRRLDSIYVMFAEIAYVDKTRRNETSDLWHMRLSHVSYSKLDVMMKKSILKGLPELKVGTYTICAGC</sequence>
<evidence type="ECO:0000313" key="3">
    <source>
        <dbReference type="Proteomes" id="UP001165190"/>
    </source>
</evidence>
<evidence type="ECO:0000313" key="2">
    <source>
        <dbReference type="EMBL" id="GMJ03540.1"/>
    </source>
</evidence>
<reference evidence="2" key="1">
    <citation type="submission" date="2023-05" db="EMBL/GenBank/DDBJ databases">
        <title>Genome and transcriptome analyses reveal genes involved in the formation of fine ridges on petal epidermal cells in Hibiscus trionum.</title>
        <authorList>
            <person name="Koshimizu S."/>
            <person name="Masuda S."/>
            <person name="Ishii T."/>
            <person name="Shirasu K."/>
            <person name="Hoshino A."/>
            <person name="Arita M."/>
        </authorList>
    </citation>
    <scope>NUCLEOTIDE SEQUENCE</scope>
    <source>
        <strain evidence="2">Hamamatsu line</strain>
    </source>
</reference>